<keyword evidence="2" id="KW-1185">Reference proteome</keyword>
<evidence type="ECO:0000313" key="2">
    <source>
        <dbReference type="Proteomes" id="UP001055811"/>
    </source>
</evidence>
<reference evidence="2" key="1">
    <citation type="journal article" date="2022" name="Mol. Ecol. Resour.">
        <title>The genomes of chicory, endive, great burdock and yacon provide insights into Asteraceae palaeo-polyploidization history and plant inulin production.</title>
        <authorList>
            <person name="Fan W."/>
            <person name="Wang S."/>
            <person name="Wang H."/>
            <person name="Wang A."/>
            <person name="Jiang F."/>
            <person name="Liu H."/>
            <person name="Zhao H."/>
            <person name="Xu D."/>
            <person name="Zhang Y."/>
        </authorList>
    </citation>
    <scope>NUCLEOTIDE SEQUENCE [LARGE SCALE GENOMIC DNA]</scope>
    <source>
        <strain evidence="2">cv. Punajuju</strain>
    </source>
</reference>
<gene>
    <name evidence="1" type="ORF">L2E82_32148</name>
</gene>
<proteinExistence type="predicted"/>
<reference evidence="1 2" key="2">
    <citation type="journal article" date="2022" name="Mol. Ecol. Resour.">
        <title>The genomes of chicory, endive, great burdock and yacon provide insights into Asteraceae paleo-polyploidization history and plant inulin production.</title>
        <authorList>
            <person name="Fan W."/>
            <person name="Wang S."/>
            <person name="Wang H."/>
            <person name="Wang A."/>
            <person name="Jiang F."/>
            <person name="Liu H."/>
            <person name="Zhao H."/>
            <person name="Xu D."/>
            <person name="Zhang Y."/>
        </authorList>
    </citation>
    <scope>NUCLEOTIDE SEQUENCE [LARGE SCALE GENOMIC DNA]</scope>
    <source>
        <strain evidence="2">cv. Punajuju</strain>
        <tissue evidence="1">Leaves</tissue>
    </source>
</reference>
<sequence>MELEQFAVAARDKTPPPPLLLLMEFPVPEQPVMESKYKCTTCNKCFASHQALGGHRSSHNKTNITSTDHHHTEACDYESSLMNQSGENMEKEVKFAADVMGKHWVGTRGAIGLEPLKLMLGTSQEAEGTNLSKGNQSQKPNEALKLQLIPDSLKLPGEFPSVLIPACSL</sequence>
<evidence type="ECO:0000313" key="1">
    <source>
        <dbReference type="EMBL" id="KAI3721143.1"/>
    </source>
</evidence>
<comment type="caution">
    <text evidence="1">The sequence shown here is derived from an EMBL/GenBank/DDBJ whole genome shotgun (WGS) entry which is preliminary data.</text>
</comment>
<dbReference type="Proteomes" id="UP001055811">
    <property type="component" value="Linkage Group LG06"/>
</dbReference>
<accession>A0ACB9BHV0</accession>
<protein>
    <submittedName>
        <fullName evidence="1">Uncharacterized protein</fullName>
    </submittedName>
</protein>
<dbReference type="EMBL" id="CM042014">
    <property type="protein sequence ID" value="KAI3721143.1"/>
    <property type="molecule type" value="Genomic_DNA"/>
</dbReference>
<organism evidence="1 2">
    <name type="scientific">Cichorium intybus</name>
    <name type="common">Chicory</name>
    <dbReference type="NCBI Taxonomy" id="13427"/>
    <lineage>
        <taxon>Eukaryota</taxon>
        <taxon>Viridiplantae</taxon>
        <taxon>Streptophyta</taxon>
        <taxon>Embryophyta</taxon>
        <taxon>Tracheophyta</taxon>
        <taxon>Spermatophyta</taxon>
        <taxon>Magnoliopsida</taxon>
        <taxon>eudicotyledons</taxon>
        <taxon>Gunneridae</taxon>
        <taxon>Pentapetalae</taxon>
        <taxon>asterids</taxon>
        <taxon>campanulids</taxon>
        <taxon>Asterales</taxon>
        <taxon>Asteraceae</taxon>
        <taxon>Cichorioideae</taxon>
        <taxon>Cichorieae</taxon>
        <taxon>Cichoriinae</taxon>
        <taxon>Cichorium</taxon>
    </lineage>
</organism>
<name>A0ACB9BHV0_CICIN</name>